<evidence type="ECO:0000256" key="1">
    <source>
        <dbReference type="SAM" id="MobiDB-lite"/>
    </source>
</evidence>
<organism evidence="3 4">
    <name type="scientific">Ilumatobacter fluminis</name>
    <dbReference type="NCBI Taxonomy" id="467091"/>
    <lineage>
        <taxon>Bacteria</taxon>
        <taxon>Bacillati</taxon>
        <taxon>Actinomycetota</taxon>
        <taxon>Acidimicrobiia</taxon>
        <taxon>Acidimicrobiales</taxon>
        <taxon>Ilumatobacteraceae</taxon>
        <taxon>Ilumatobacter</taxon>
    </lineage>
</organism>
<dbReference type="Proteomes" id="UP000294558">
    <property type="component" value="Unassembled WGS sequence"/>
</dbReference>
<evidence type="ECO:0000313" key="3">
    <source>
        <dbReference type="EMBL" id="TDT16773.1"/>
    </source>
</evidence>
<dbReference type="PANTHER" id="PTHR44825">
    <property type="match status" value="1"/>
</dbReference>
<dbReference type="OrthoDB" id="166297at2"/>
<dbReference type="PANTHER" id="PTHR44825:SF1">
    <property type="entry name" value="DNAJ HOMOLOG SUBFAMILY C MEMBER 4"/>
    <property type="match status" value="1"/>
</dbReference>
<protein>
    <submittedName>
        <fullName evidence="3">Molecular chaperone DnaJ</fullName>
    </submittedName>
</protein>
<feature type="domain" description="J" evidence="2">
    <location>
        <begin position="39"/>
        <end position="105"/>
    </location>
</feature>
<feature type="compositionally biased region" description="Polar residues" evidence="1">
    <location>
        <begin position="106"/>
        <end position="123"/>
    </location>
</feature>
<accession>A0A4R7I2K6</accession>
<feature type="region of interest" description="Disordered" evidence="1">
    <location>
        <begin position="99"/>
        <end position="149"/>
    </location>
</feature>
<name>A0A4R7I2K6_9ACTN</name>
<comment type="caution">
    <text evidence="3">The sequence shown here is derived from an EMBL/GenBank/DDBJ whole genome shotgun (WGS) entry which is preliminary data.</text>
</comment>
<dbReference type="InterPro" id="IPR001623">
    <property type="entry name" value="DnaJ_domain"/>
</dbReference>
<evidence type="ECO:0000259" key="2">
    <source>
        <dbReference type="PROSITE" id="PS50076"/>
    </source>
</evidence>
<dbReference type="SUPFAM" id="SSF46565">
    <property type="entry name" value="Chaperone J-domain"/>
    <property type="match status" value="1"/>
</dbReference>
<gene>
    <name evidence="3" type="ORF">BDK89_2371</name>
</gene>
<dbReference type="SMART" id="SM00271">
    <property type="entry name" value="DnaJ"/>
    <property type="match status" value="1"/>
</dbReference>
<dbReference type="Gene3D" id="1.10.287.110">
    <property type="entry name" value="DnaJ domain"/>
    <property type="match status" value="1"/>
</dbReference>
<sequence>MVPELAGTSHYAPWPEDALTGSVLRPRLVFGLYAARIPTHYDTLGVRRDATAAEIREAYLRRARVHHPDVATGDQRATSAAMADLNRAYDVLRRPASRATYDRSLDQPTAAATEQADQPTATGFASDGDEEFRPPSPGSRTMGRVLSPSGPAKMPWRSMAVAAVIGAVVIVASAALIESPEDEPPDGILRIGSCVAVEANNDVREIACGPEAELVVRLVIPTDATCPAAYLAYRDRLGLGTACVEPYEPADT</sequence>
<dbReference type="PROSITE" id="PS50076">
    <property type="entry name" value="DNAJ_2"/>
    <property type="match status" value="1"/>
</dbReference>
<proteinExistence type="predicted"/>
<dbReference type="AlphaFoldDB" id="A0A4R7I2K6"/>
<keyword evidence="4" id="KW-1185">Reference proteome</keyword>
<evidence type="ECO:0000313" key="4">
    <source>
        <dbReference type="Proteomes" id="UP000294558"/>
    </source>
</evidence>
<dbReference type="PRINTS" id="PR00625">
    <property type="entry name" value="JDOMAIN"/>
</dbReference>
<dbReference type="InterPro" id="IPR036869">
    <property type="entry name" value="J_dom_sf"/>
</dbReference>
<dbReference type="Pfam" id="PF00226">
    <property type="entry name" value="DnaJ"/>
    <property type="match status" value="1"/>
</dbReference>
<dbReference type="InterPro" id="IPR052763">
    <property type="entry name" value="DnaJ_C4"/>
</dbReference>
<dbReference type="EMBL" id="SOAU01000001">
    <property type="protein sequence ID" value="TDT16773.1"/>
    <property type="molecule type" value="Genomic_DNA"/>
</dbReference>
<dbReference type="CDD" id="cd06257">
    <property type="entry name" value="DnaJ"/>
    <property type="match status" value="1"/>
</dbReference>
<reference evidence="3 4" key="1">
    <citation type="submission" date="2019-03" db="EMBL/GenBank/DDBJ databases">
        <title>Sequencing the genomes of 1000 actinobacteria strains.</title>
        <authorList>
            <person name="Klenk H.-P."/>
        </authorList>
    </citation>
    <scope>NUCLEOTIDE SEQUENCE [LARGE SCALE GENOMIC DNA]</scope>
    <source>
        <strain evidence="3 4">DSM 18936</strain>
    </source>
</reference>